<dbReference type="Proteomes" id="UP000481861">
    <property type="component" value="Unassembled WGS sequence"/>
</dbReference>
<name>A0A7C8MC21_9PLEO</name>
<protein>
    <submittedName>
        <fullName evidence="2">Uncharacterized protein</fullName>
    </submittedName>
</protein>
<evidence type="ECO:0000256" key="1">
    <source>
        <dbReference type="SAM" id="MobiDB-lite"/>
    </source>
</evidence>
<keyword evidence="3" id="KW-1185">Reference proteome</keyword>
<feature type="region of interest" description="Disordered" evidence="1">
    <location>
        <begin position="1"/>
        <end position="28"/>
    </location>
</feature>
<feature type="compositionally biased region" description="Low complexity" evidence="1">
    <location>
        <begin position="72"/>
        <end position="89"/>
    </location>
</feature>
<sequence>MRGSRHPRAPSPTNTPPPTPSLTGNPTVDNWLQLFTENEIDNMYRDFAPLLSRNSRQMLRSNEERALDSSNASSREPAASSVRSVRVLSTCSCGWGEGKRGPQGVHSHRATGLPATQATRTHQTSPRPLHPLPSFPVTPNRPITFANKHTDTAQKPPQPP</sequence>
<evidence type="ECO:0000313" key="2">
    <source>
        <dbReference type="EMBL" id="KAF2874059.1"/>
    </source>
</evidence>
<proteinExistence type="predicted"/>
<dbReference type="EMBL" id="JAADJZ010000006">
    <property type="protein sequence ID" value="KAF2874059.1"/>
    <property type="molecule type" value="Genomic_DNA"/>
</dbReference>
<feature type="compositionally biased region" description="Polar residues" evidence="1">
    <location>
        <begin position="114"/>
        <end position="126"/>
    </location>
</feature>
<feature type="compositionally biased region" description="Pro residues" evidence="1">
    <location>
        <begin position="9"/>
        <end position="20"/>
    </location>
</feature>
<gene>
    <name evidence="2" type="ORF">BDV95DRAFT_320452</name>
</gene>
<reference evidence="2 3" key="1">
    <citation type="submission" date="2020-01" db="EMBL/GenBank/DDBJ databases">
        <authorList>
            <consortium name="DOE Joint Genome Institute"/>
            <person name="Haridas S."/>
            <person name="Albert R."/>
            <person name="Binder M."/>
            <person name="Bloem J."/>
            <person name="Labutti K."/>
            <person name="Salamov A."/>
            <person name="Andreopoulos B."/>
            <person name="Baker S.E."/>
            <person name="Barry K."/>
            <person name="Bills G."/>
            <person name="Bluhm B.H."/>
            <person name="Cannon C."/>
            <person name="Castanera R."/>
            <person name="Culley D.E."/>
            <person name="Daum C."/>
            <person name="Ezra D."/>
            <person name="Gonzalez J.B."/>
            <person name="Henrissat B."/>
            <person name="Kuo A."/>
            <person name="Liang C."/>
            <person name="Lipzen A."/>
            <person name="Lutzoni F."/>
            <person name="Magnuson J."/>
            <person name="Mondo S."/>
            <person name="Nolan M."/>
            <person name="Ohm R."/>
            <person name="Pangilinan J."/>
            <person name="Park H.-J.H."/>
            <person name="Ramirez L."/>
            <person name="Alfaro M."/>
            <person name="Sun H."/>
            <person name="Tritt A."/>
            <person name="Yoshinaga Y."/>
            <person name="Zwiers L.-H.L."/>
            <person name="Turgeon B.G."/>
            <person name="Goodwin S.B."/>
            <person name="Spatafora J.W."/>
            <person name="Crous P.W."/>
            <person name="Grigoriev I.V."/>
        </authorList>
    </citation>
    <scope>NUCLEOTIDE SEQUENCE [LARGE SCALE GENOMIC DNA]</scope>
    <source>
        <strain evidence="2 3">CBS 611.86</strain>
    </source>
</reference>
<evidence type="ECO:0000313" key="3">
    <source>
        <dbReference type="Proteomes" id="UP000481861"/>
    </source>
</evidence>
<dbReference type="AlphaFoldDB" id="A0A7C8MC21"/>
<comment type="caution">
    <text evidence="2">The sequence shown here is derived from an EMBL/GenBank/DDBJ whole genome shotgun (WGS) entry which is preliminary data.</text>
</comment>
<accession>A0A7C8MC21</accession>
<organism evidence="2 3">
    <name type="scientific">Massariosphaeria phaeospora</name>
    <dbReference type="NCBI Taxonomy" id="100035"/>
    <lineage>
        <taxon>Eukaryota</taxon>
        <taxon>Fungi</taxon>
        <taxon>Dikarya</taxon>
        <taxon>Ascomycota</taxon>
        <taxon>Pezizomycotina</taxon>
        <taxon>Dothideomycetes</taxon>
        <taxon>Pleosporomycetidae</taxon>
        <taxon>Pleosporales</taxon>
        <taxon>Pleosporales incertae sedis</taxon>
        <taxon>Massariosphaeria</taxon>
    </lineage>
</organism>
<feature type="region of interest" description="Disordered" evidence="1">
    <location>
        <begin position="60"/>
        <end position="160"/>
    </location>
</feature>